<accession>A0A2W4W031</accession>
<name>A0A2W4W031_9CYAN</name>
<comment type="caution">
    <text evidence="1">The sequence shown here is derived from an EMBL/GenBank/DDBJ whole genome shotgun (WGS) entry which is preliminary data.</text>
</comment>
<protein>
    <recommendedName>
        <fullName evidence="3">TIGR02646 family protein</fullName>
    </recommendedName>
</protein>
<sequence>MIRIHKPKTSPEKLAIDGKQKRRSHCASYSRNPSAYETGTKKFEFDRNIYSHKTVKQALIQAQHQKCCFCERLIGTDGDVEHFRPKQAYKQATGEALKYPAYYWLAYEWENLYLACTGCNQRHKQNLFPLQNPPQRATNHKQNIEQEQPLFINFGTENPEEFIGFRGVIAYAIEGNQRGQITIDSLKLNDRALPEARLEKLQPLRGLNQVLLLAMQRPNDQEFQELAKDAKDILENAILDSAEFAAVVRCAINSKFQYVIG</sequence>
<dbReference type="Proteomes" id="UP000249467">
    <property type="component" value="Unassembled WGS sequence"/>
</dbReference>
<evidence type="ECO:0000313" key="2">
    <source>
        <dbReference type="Proteomes" id="UP000249467"/>
    </source>
</evidence>
<reference evidence="1 2" key="2">
    <citation type="submission" date="2018-06" db="EMBL/GenBank/DDBJ databases">
        <title>Metagenomic assembly of (sub)arctic Cyanobacteria and their associated microbiome from non-axenic cultures.</title>
        <authorList>
            <person name="Baurain D."/>
        </authorList>
    </citation>
    <scope>NUCLEOTIDE SEQUENCE [LARGE SCALE GENOMIC DNA]</scope>
    <source>
        <strain evidence="1">ULC066bin1</strain>
    </source>
</reference>
<evidence type="ECO:0008006" key="3">
    <source>
        <dbReference type="Google" id="ProtNLM"/>
    </source>
</evidence>
<gene>
    <name evidence="1" type="ORF">DCF19_24050</name>
</gene>
<dbReference type="EMBL" id="QBML01000061">
    <property type="protein sequence ID" value="PZO35389.1"/>
    <property type="molecule type" value="Genomic_DNA"/>
</dbReference>
<dbReference type="Gene3D" id="1.10.30.50">
    <property type="match status" value="1"/>
</dbReference>
<evidence type="ECO:0000313" key="1">
    <source>
        <dbReference type="EMBL" id="PZO35389.1"/>
    </source>
</evidence>
<dbReference type="AlphaFoldDB" id="A0A2W4W031"/>
<proteinExistence type="predicted"/>
<reference evidence="1 2" key="1">
    <citation type="submission" date="2018-04" db="EMBL/GenBank/DDBJ databases">
        <authorList>
            <person name="Go L.Y."/>
            <person name="Mitchell J.A."/>
        </authorList>
    </citation>
    <scope>NUCLEOTIDE SEQUENCE [LARGE SCALE GENOMIC DNA]</scope>
    <source>
        <strain evidence="1">ULC066bin1</strain>
    </source>
</reference>
<organism evidence="1 2">
    <name type="scientific">Pseudanabaena frigida</name>
    <dbReference type="NCBI Taxonomy" id="945775"/>
    <lineage>
        <taxon>Bacteria</taxon>
        <taxon>Bacillati</taxon>
        <taxon>Cyanobacteriota</taxon>
        <taxon>Cyanophyceae</taxon>
        <taxon>Pseudanabaenales</taxon>
        <taxon>Pseudanabaenaceae</taxon>
        <taxon>Pseudanabaena</taxon>
    </lineage>
</organism>